<evidence type="ECO:0000256" key="1">
    <source>
        <dbReference type="SAM" id="Phobius"/>
    </source>
</evidence>
<proteinExistence type="predicted"/>
<dbReference type="EMBL" id="MU825399">
    <property type="protein sequence ID" value="KAJ7393142.1"/>
    <property type="molecule type" value="Genomic_DNA"/>
</dbReference>
<feature type="transmembrane region" description="Helical" evidence="1">
    <location>
        <begin position="20"/>
        <end position="38"/>
    </location>
</feature>
<sequence>MAVRIWRMLKRIGIISPKGIFLSFIFWSLFLTFTYWAYFTYGELSRFLVKLEASKPDVSKLYPSLIRNNETLLTSGKVDAFGLFKQYWKNNSDVGNILN</sequence>
<accession>A0A9X0A488</accession>
<keyword evidence="3" id="KW-1185">Reference proteome</keyword>
<keyword evidence="1" id="KW-0812">Transmembrane</keyword>
<protein>
    <submittedName>
        <fullName evidence="2">Uncharacterized protein</fullName>
    </submittedName>
</protein>
<evidence type="ECO:0000313" key="2">
    <source>
        <dbReference type="EMBL" id="KAJ7393142.1"/>
    </source>
</evidence>
<comment type="caution">
    <text evidence="2">The sequence shown here is derived from an EMBL/GenBank/DDBJ whole genome shotgun (WGS) entry which is preliminary data.</text>
</comment>
<evidence type="ECO:0000313" key="3">
    <source>
        <dbReference type="Proteomes" id="UP001163046"/>
    </source>
</evidence>
<keyword evidence="1" id="KW-0472">Membrane</keyword>
<dbReference type="Proteomes" id="UP001163046">
    <property type="component" value="Unassembled WGS sequence"/>
</dbReference>
<organism evidence="2 3">
    <name type="scientific">Desmophyllum pertusum</name>
    <dbReference type="NCBI Taxonomy" id="174260"/>
    <lineage>
        <taxon>Eukaryota</taxon>
        <taxon>Metazoa</taxon>
        <taxon>Cnidaria</taxon>
        <taxon>Anthozoa</taxon>
        <taxon>Hexacorallia</taxon>
        <taxon>Scleractinia</taxon>
        <taxon>Caryophylliina</taxon>
        <taxon>Caryophylliidae</taxon>
        <taxon>Desmophyllum</taxon>
    </lineage>
</organism>
<name>A0A9X0A488_9CNID</name>
<keyword evidence="1" id="KW-1133">Transmembrane helix</keyword>
<reference evidence="2" key="1">
    <citation type="submission" date="2023-01" db="EMBL/GenBank/DDBJ databases">
        <title>Genome assembly of the deep-sea coral Lophelia pertusa.</title>
        <authorList>
            <person name="Herrera S."/>
            <person name="Cordes E."/>
        </authorList>
    </citation>
    <scope>NUCLEOTIDE SEQUENCE</scope>
    <source>
        <strain evidence="2">USNM1676648</strain>
        <tissue evidence="2">Polyp</tissue>
    </source>
</reference>
<gene>
    <name evidence="2" type="ORF">OS493_008445</name>
</gene>
<dbReference type="AlphaFoldDB" id="A0A9X0A488"/>